<name>A0A9D1ECL8_9FIRM</name>
<dbReference type="InterPro" id="IPR022476">
    <property type="entry name" value="Spore_YabP/YqfC"/>
</dbReference>
<gene>
    <name evidence="1" type="primary">yabP</name>
    <name evidence="1" type="ORF">IAC96_02925</name>
</gene>
<proteinExistence type="predicted"/>
<accession>A0A9D1ECL8</accession>
<dbReference type="Gene3D" id="2.60.40.2000">
    <property type="match status" value="1"/>
</dbReference>
<evidence type="ECO:0000313" key="2">
    <source>
        <dbReference type="Proteomes" id="UP000824201"/>
    </source>
</evidence>
<dbReference type="Pfam" id="PF07873">
    <property type="entry name" value="YabP"/>
    <property type="match status" value="1"/>
</dbReference>
<dbReference type="Proteomes" id="UP000824201">
    <property type="component" value="Unassembled WGS sequence"/>
</dbReference>
<dbReference type="AlphaFoldDB" id="A0A9D1ECL8"/>
<dbReference type="InterPro" id="IPR038705">
    <property type="entry name" value="YabP_sf"/>
</dbReference>
<dbReference type="EMBL" id="DVHN01000034">
    <property type="protein sequence ID" value="HIR87882.1"/>
    <property type="molecule type" value="Genomic_DNA"/>
</dbReference>
<reference evidence="1" key="1">
    <citation type="submission" date="2020-10" db="EMBL/GenBank/DDBJ databases">
        <authorList>
            <person name="Gilroy R."/>
        </authorList>
    </citation>
    <scope>NUCLEOTIDE SEQUENCE</scope>
    <source>
        <strain evidence="1">ChiW13-3771</strain>
    </source>
</reference>
<sequence length="95" mass="10967">MEEKQKISTNHRIMMHNRKECQITGVRDVISFTAEEALLETEMGILQIKGANLHMSRLTLEKAEIDIDGEIASLVYSSADHYNKPGESFWKRVFR</sequence>
<dbReference type="NCBIfam" id="TIGR02892">
    <property type="entry name" value="spore_yabP"/>
    <property type="match status" value="1"/>
</dbReference>
<dbReference type="GO" id="GO:0030435">
    <property type="term" value="P:sporulation resulting in formation of a cellular spore"/>
    <property type="evidence" value="ECO:0007669"/>
    <property type="project" value="InterPro"/>
</dbReference>
<comment type="caution">
    <text evidence="1">The sequence shown here is derived from an EMBL/GenBank/DDBJ whole genome shotgun (WGS) entry which is preliminary data.</text>
</comment>
<protein>
    <submittedName>
        <fullName evidence="1">Sporulation protein YabP</fullName>
    </submittedName>
</protein>
<organism evidence="1 2">
    <name type="scientific">Candidatus Fimimorpha faecalis</name>
    <dbReference type="NCBI Taxonomy" id="2840824"/>
    <lineage>
        <taxon>Bacteria</taxon>
        <taxon>Bacillati</taxon>
        <taxon>Bacillota</taxon>
        <taxon>Clostridia</taxon>
        <taxon>Eubacteriales</taxon>
        <taxon>Candidatus Fimimorpha</taxon>
    </lineage>
</organism>
<dbReference type="InterPro" id="IPR012504">
    <property type="entry name" value="Spore_YabP"/>
</dbReference>
<reference evidence="1" key="2">
    <citation type="journal article" date="2021" name="PeerJ">
        <title>Extensive microbial diversity within the chicken gut microbiome revealed by metagenomics and culture.</title>
        <authorList>
            <person name="Gilroy R."/>
            <person name="Ravi A."/>
            <person name="Getino M."/>
            <person name="Pursley I."/>
            <person name="Horton D.L."/>
            <person name="Alikhan N.F."/>
            <person name="Baker D."/>
            <person name="Gharbi K."/>
            <person name="Hall N."/>
            <person name="Watson M."/>
            <person name="Adriaenssens E.M."/>
            <person name="Foster-Nyarko E."/>
            <person name="Jarju S."/>
            <person name="Secka A."/>
            <person name="Antonio M."/>
            <person name="Oren A."/>
            <person name="Chaudhuri R.R."/>
            <person name="La Ragione R."/>
            <person name="Hildebrand F."/>
            <person name="Pallen M.J."/>
        </authorList>
    </citation>
    <scope>NUCLEOTIDE SEQUENCE</scope>
    <source>
        <strain evidence="1">ChiW13-3771</strain>
    </source>
</reference>
<evidence type="ECO:0000313" key="1">
    <source>
        <dbReference type="EMBL" id="HIR87882.1"/>
    </source>
</evidence>
<dbReference type="PIRSF" id="PIRSF011576">
    <property type="entry name" value="YabP"/>
    <property type="match status" value="1"/>
</dbReference>